<keyword evidence="2" id="KW-1185">Reference proteome</keyword>
<name>A0ACC1AXB9_9ROSI</name>
<sequence>MASLKILLLPILLLSFFSFSESGEIKELLVGGTENSWKIPPSFDSLQKWAIKNTFHFVYFDSLVFKYDGKTDSVLEVTEEDYEACETSKPIKEYRDGNTKISLSTGTKFFISGAEGHCEKGQKVEINVGADILALGFEDFGGGDPAYDAHGDLVTDKAYKRAAFFANFSIGDPPFTQLALMDIGNDLVWVDCESSTAFYPPDSHTFSGYTCFDHDNVHCDTCSSANQCMFMIRYVSGDPTYGVLAIEKFTFETSDEGDGTFLEGAATPLTIYNGIYYVDVVGISLGDKRLDIDPNLFKRSTSYRKDEVAINTESPYTWLVSEAFNVLRAEIVEVTDGLRMRRHYDADDWGLCYYGTGNIARDLQGYPLMTLHLGNGADLILDTTSMFYHLTARAFCLAFGPSSHYGYNYFSLIGLMAQQNHNIAYDLIGKQLYIQKIECSLLDED</sequence>
<accession>A0ACC1AXB9</accession>
<evidence type="ECO:0000313" key="2">
    <source>
        <dbReference type="Proteomes" id="UP001164250"/>
    </source>
</evidence>
<proteinExistence type="predicted"/>
<evidence type="ECO:0000313" key="1">
    <source>
        <dbReference type="EMBL" id="KAJ0091302.1"/>
    </source>
</evidence>
<gene>
    <name evidence="1" type="ORF">Patl1_14584</name>
</gene>
<protein>
    <submittedName>
        <fullName evidence="1">Uncharacterized protein</fullName>
    </submittedName>
</protein>
<reference evidence="2" key="1">
    <citation type="journal article" date="2023" name="G3 (Bethesda)">
        <title>Genome assembly and association tests identify interacting loci associated with vigor, precocity, and sex in interspecific pistachio rootstocks.</title>
        <authorList>
            <person name="Palmer W."/>
            <person name="Jacygrad E."/>
            <person name="Sagayaradj S."/>
            <person name="Cavanaugh K."/>
            <person name="Han R."/>
            <person name="Bertier L."/>
            <person name="Beede B."/>
            <person name="Kafkas S."/>
            <person name="Golino D."/>
            <person name="Preece J."/>
            <person name="Michelmore R."/>
        </authorList>
    </citation>
    <scope>NUCLEOTIDE SEQUENCE [LARGE SCALE GENOMIC DNA]</scope>
</reference>
<dbReference type="Proteomes" id="UP001164250">
    <property type="component" value="Chromosome 8"/>
</dbReference>
<dbReference type="EMBL" id="CM047904">
    <property type="protein sequence ID" value="KAJ0091302.1"/>
    <property type="molecule type" value="Genomic_DNA"/>
</dbReference>
<organism evidence="1 2">
    <name type="scientific">Pistacia atlantica</name>
    <dbReference type="NCBI Taxonomy" id="434234"/>
    <lineage>
        <taxon>Eukaryota</taxon>
        <taxon>Viridiplantae</taxon>
        <taxon>Streptophyta</taxon>
        <taxon>Embryophyta</taxon>
        <taxon>Tracheophyta</taxon>
        <taxon>Spermatophyta</taxon>
        <taxon>Magnoliopsida</taxon>
        <taxon>eudicotyledons</taxon>
        <taxon>Gunneridae</taxon>
        <taxon>Pentapetalae</taxon>
        <taxon>rosids</taxon>
        <taxon>malvids</taxon>
        <taxon>Sapindales</taxon>
        <taxon>Anacardiaceae</taxon>
        <taxon>Pistacia</taxon>
    </lineage>
</organism>
<comment type="caution">
    <text evidence="1">The sequence shown here is derived from an EMBL/GenBank/DDBJ whole genome shotgun (WGS) entry which is preliminary data.</text>
</comment>